<evidence type="ECO:0000256" key="4">
    <source>
        <dbReference type="ARBA" id="ARBA00023274"/>
    </source>
</evidence>
<dbReference type="PANTHER" id="PTHR33284">
    <property type="entry name" value="RIBOSOMAL PROTEIN L25/GLN-TRNA SYNTHETASE, ANTI-CODON-BINDING DOMAIN-CONTAINING PROTEIN"/>
    <property type="match status" value="1"/>
</dbReference>
<sequence>MSIITTTLETKSRTGAGKGPARRTRAEGLVPACVYGKHLEKPISIAINGKALRAAINTPKKLNTVLGLKIDGKEFAVLVKDYQLDPVSKELLHADFIDVRENEQVKVKLPVVLTGKSIGVAEGGILSQMRRELEVWSLPGAIPLNIEVDVTNMKIATALHVNDIKLPEGVTVKTHVNFTIAVVAAPEAEKAAEATAATPAAGAAAAPAAGDKAAAPAAGGDKAAAKPAAKK</sequence>
<evidence type="ECO:0000256" key="3">
    <source>
        <dbReference type="ARBA" id="ARBA00022980"/>
    </source>
</evidence>
<keyword evidence="1 5" id="KW-0699">rRNA-binding</keyword>
<dbReference type="InterPro" id="IPR020930">
    <property type="entry name" value="Ribosomal_uL5_bac-type"/>
</dbReference>
<dbReference type="InterPro" id="IPR029751">
    <property type="entry name" value="Ribosomal_L25_dom"/>
</dbReference>
<dbReference type="SUPFAM" id="SSF50715">
    <property type="entry name" value="Ribosomal protein L25-like"/>
    <property type="match status" value="1"/>
</dbReference>
<dbReference type="PANTHER" id="PTHR33284:SF1">
    <property type="entry name" value="RIBOSOMAL PROTEIN L25_GLN-TRNA SYNTHETASE, ANTI-CODON-BINDING DOMAIN-CONTAINING PROTEIN"/>
    <property type="match status" value="1"/>
</dbReference>
<comment type="subunit">
    <text evidence="5">Part of the 50S ribosomal subunit; part of the 5S rRNA/L5/L18/L25 subcomplex. Contacts the 5S rRNA. Binds to the 5S rRNA independently of L5 and L18.</text>
</comment>
<comment type="caution">
    <text evidence="9">The sequence shown here is derived from an EMBL/GenBank/DDBJ whole genome shotgun (WGS) entry which is preliminary data.</text>
</comment>
<feature type="domain" description="Large ribosomal subunit protein bL25 L25" evidence="7">
    <location>
        <begin position="8"/>
        <end position="96"/>
    </location>
</feature>
<dbReference type="GO" id="GO:0022625">
    <property type="term" value="C:cytosolic large ribosomal subunit"/>
    <property type="evidence" value="ECO:0007669"/>
    <property type="project" value="TreeGrafter"/>
</dbReference>
<dbReference type="Gene3D" id="2.170.120.20">
    <property type="entry name" value="Ribosomal protein L25, beta domain"/>
    <property type="match status" value="1"/>
</dbReference>
<feature type="region of interest" description="Disordered" evidence="6">
    <location>
        <begin position="193"/>
        <end position="231"/>
    </location>
</feature>
<dbReference type="GO" id="GO:0008097">
    <property type="term" value="F:5S rRNA binding"/>
    <property type="evidence" value="ECO:0007669"/>
    <property type="project" value="InterPro"/>
</dbReference>
<organism evidence="9 10">
    <name type="scientific">Archangium gephyra</name>
    <dbReference type="NCBI Taxonomy" id="48"/>
    <lineage>
        <taxon>Bacteria</taxon>
        <taxon>Pseudomonadati</taxon>
        <taxon>Myxococcota</taxon>
        <taxon>Myxococcia</taxon>
        <taxon>Myxococcales</taxon>
        <taxon>Cystobacterineae</taxon>
        <taxon>Archangiaceae</taxon>
        <taxon>Archangium</taxon>
    </lineage>
</organism>
<feature type="region of interest" description="Disordered" evidence="6">
    <location>
        <begin position="1"/>
        <end position="23"/>
    </location>
</feature>
<dbReference type="InterPro" id="IPR011035">
    <property type="entry name" value="Ribosomal_bL25/Gln-tRNA_synth"/>
</dbReference>
<gene>
    <name evidence="5" type="primary">rplY</name>
    <name evidence="5" type="synonym">ctc</name>
    <name evidence="9" type="ORF">DI536_04085</name>
</gene>
<dbReference type="AlphaFoldDB" id="A0A2W5W2X0"/>
<dbReference type="GO" id="GO:0006412">
    <property type="term" value="P:translation"/>
    <property type="evidence" value="ECO:0007669"/>
    <property type="project" value="UniProtKB-UniRule"/>
</dbReference>
<feature type="domain" description="Large ribosomal subunit protein bL25 beta" evidence="8">
    <location>
        <begin position="105"/>
        <end position="186"/>
    </location>
</feature>
<dbReference type="EMBL" id="QFQP01000002">
    <property type="protein sequence ID" value="PZR17501.1"/>
    <property type="molecule type" value="Genomic_DNA"/>
</dbReference>
<dbReference type="CDD" id="cd00495">
    <property type="entry name" value="Ribosomal_L25_TL5_CTC"/>
    <property type="match status" value="1"/>
</dbReference>
<comment type="similarity">
    <text evidence="5">Belongs to the bacterial ribosomal protein bL25 family. CTC subfamily.</text>
</comment>
<dbReference type="Pfam" id="PF14693">
    <property type="entry name" value="Ribosomal_TL5_C"/>
    <property type="match status" value="1"/>
</dbReference>
<evidence type="ECO:0000256" key="1">
    <source>
        <dbReference type="ARBA" id="ARBA00022730"/>
    </source>
</evidence>
<dbReference type="InterPro" id="IPR037121">
    <property type="entry name" value="Ribosomal_bL25_C"/>
</dbReference>
<dbReference type="NCBIfam" id="NF004128">
    <property type="entry name" value="PRK05618.1-2"/>
    <property type="match status" value="1"/>
</dbReference>
<accession>A0A2W5W2X0</accession>
<dbReference type="HAMAP" id="MF_01334">
    <property type="entry name" value="Ribosomal_bL25_CTC"/>
    <property type="match status" value="1"/>
</dbReference>
<dbReference type="Gene3D" id="2.40.240.10">
    <property type="entry name" value="Ribosomal Protein L25, Chain P"/>
    <property type="match status" value="1"/>
</dbReference>
<evidence type="ECO:0000259" key="7">
    <source>
        <dbReference type="Pfam" id="PF01386"/>
    </source>
</evidence>
<evidence type="ECO:0000256" key="2">
    <source>
        <dbReference type="ARBA" id="ARBA00022884"/>
    </source>
</evidence>
<name>A0A2W5W2X0_9BACT</name>
<dbReference type="InterPro" id="IPR020057">
    <property type="entry name" value="Ribosomal_bL25_b-dom"/>
</dbReference>
<evidence type="ECO:0000256" key="6">
    <source>
        <dbReference type="SAM" id="MobiDB-lite"/>
    </source>
</evidence>
<dbReference type="GO" id="GO:0003735">
    <property type="term" value="F:structural constituent of ribosome"/>
    <property type="evidence" value="ECO:0007669"/>
    <property type="project" value="InterPro"/>
</dbReference>
<evidence type="ECO:0000313" key="10">
    <source>
        <dbReference type="Proteomes" id="UP000249061"/>
    </source>
</evidence>
<protein>
    <recommendedName>
        <fullName evidence="5">Large ribosomal subunit protein bL25</fullName>
    </recommendedName>
    <alternativeName>
        <fullName evidence="5">General stress protein CTC</fullName>
    </alternativeName>
</protein>
<comment type="function">
    <text evidence="5">This is one of the proteins that binds to the 5S RNA in the ribosome where it forms part of the central protuberance.</text>
</comment>
<keyword evidence="4 5" id="KW-0687">Ribonucleoprotein</keyword>
<evidence type="ECO:0000259" key="8">
    <source>
        <dbReference type="Pfam" id="PF14693"/>
    </source>
</evidence>
<keyword evidence="2 5" id="KW-0694">RNA-binding</keyword>
<dbReference type="InterPro" id="IPR020056">
    <property type="entry name" value="Rbsml_bL25/Gln-tRNA_synth_N"/>
</dbReference>
<dbReference type="Proteomes" id="UP000249061">
    <property type="component" value="Unassembled WGS sequence"/>
</dbReference>
<proteinExistence type="inferred from homology"/>
<dbReference type="InterPro" id="IPR001021">
    <property type="entry name" value="Ribosomal_bL25_long"/>
</dbReference>
<dbReference type="NCBIfam" id="TIGR00731">
    <property type="entry name" value="bL25_bact_ctc"/>
    <property type="match status" value="1"/>
</dbReference>
<keyword evidence="3 5" id="KW-0689">Ribosomal protein</keyword>
<dbReference type="Pfam" id="PF01386">
    <property type="entry name" value="Ribosomal_L25p"/>
    <property type="match status" value="1"/>
</dbReference>
<reference evidence="9 10" key="1">
    <citation type="submission" date="2017-08" db="EMBL/GenBank/DDBJ databases">
        <title>Infants hospitalized years apart are colonized by the same room-sourced microbial strains.</title>
        <authorList>
            <person name="Brooks B."/>
            <person name="Olm M.R."/>
            <person name="Firek B.A."/>
            <person name="Baker R."/>
            <person name="Thomas B.C."/>
            <person name="Morowitz M.J."/>
            <person name="Banfield J.F."/>
        </authorList>
    </citation>
    <scope>NUCLEOTIDE SEQUENCE [LARGE SCALE GENOMIC DNA]</scope>
    <source>
        <strain evidence="9">S2_003_000_R2_14</strain>
    </source>
</reference>
<evidence type="ECO:0000313" key="9">
    <source>
        <dbReference type="EMBL" id="PZR17501.1"/>
    </source>
</evidence>
<evidence type="ECO:0000256" key="5">
    <source>
        <dbReference type="HAMAP-Rule" id="MF_01334"/>
    </source>
</evidence>